<keyword evidence="7" id="KW-1185">Reference proteome</keyword>
<reference evidence="4" key="1">
    <citation type="journal article" date="2014" name="Int. J. Syst. Evol. Microbiol.">
        <title>Complete genome sequence of Corynebacterium casei LMG S-19264T (=DSM 44701T), isolated from a smear-ripened cheese.</title>
        <authorList>
            <consortium name="US DOE Joint Genome Institute (JGI-PGF)"/>
            <person name="Walter F."/>
            <person name="Albersmeier A."/>
            <person name="Kalinowski J."/>
            <person name="Ruckert C."/>
        </authorList>
    </citation>
    <scope>NUCLEOTIDE SEQUENCE</scope>
    <source>
        <strain evidence="4">CGMCC 1.14984</strain>
    </source>
</reference>
<evidence type="ECO:0000313" key="4">
    <source>
        <dbReference type="EMBL" id="GGH94022.1"/>
    </source>
</evidence>
<sequence>MSDVKRGPWTVHGESVSFDNPWLAVHEYPVTMPSGDPGRYGVVHFKNRAIGVLPLDEEGYTWIVGQHRFPFDAYSWELPEGGGPLDEEPEAAALRELEEETGLKAEKLTPIGSWQLSNSVTDEISFAYIATGLSSGEFAPDPTEVLEIKRLPFAELLDLVISGEITDAFTVLMVQTAYIRAQRGLLPPEISRHIVPG</sequence>
<evidence type="ECO:0000313" key="6">
    <source>
        <dbReference type="Proteomes" id="UP000621856"/>
    </source>
</evidence>
<dbReference type="SUPFAM" id="SSF55811">
    <property type="entry name" value="Nudix"/>
    <property type="match status" value="1"/>
</dbReference>
<dbReference type="InterPro" id="IPR015797">
    <property type="entry name" value="NUDIX_hydrolase-like_dom_sf"/>
</dbReference>
<evidence type="ECO:0000256" key="2">
    <source>
        <dbReference type="ARBA" id="ARBA00022801"/>
    </source>
</evidence>
<protein>
    <submittedName>
        <fullName evidence="4">DNA mismatch repair protein MutT</fullName>
    </submittedName>
    <submittedName>
        <fullName evidence="5">NUDIX hydrolase</fullName>
    </submittedName>
</protein>
<evidence type="ECO:0000313" key="5">
    <source>
        <dbReference type="EMBL" id="NHK26987.1"/>
    </source>
</evidence>
<dbReference type="GO" id="GO:0016787">
    <property type="term" value="F:hydrolase activity"/>
    <property type="evidence" value="ECO:0007669"/>
    <property type="project" value="UniProtKB-KW"/>
</dbReference>
<evidence type="ECO:0000259" key="3">
    <source>
        <dbReference type="PROSITE" id="PS51462"/>
    </source>
</evidence>
<dbReference type="PROSITE" id="PS00893">
    <property type="entry name" value="NUDIX_BOX"/>
    <property type="match status" value="1"/>
</dbReference>
<keyword evidence="2 5" id="KW-0378">Hydrolase</keyword>
<dbReference type="PANTHER" id="PTHR43046">
    <property type="entry name" value="GDP-MANNOSE MANNOSYL HYDROLASE"/>
    <property type="match status" value="1"/>
</dbReference>
<dbReference type="InterPro" id="IPR020084">
    <property type="entry name" value="NUDIX_hydrolase_CS"/>
</dbReference>
<reference evidence="5 7" key="2">
    <citation type="submission" date="2020-02" db="EMBL/GenBank/DDBJ databases">
        <title>Genome sequence of Parvularcula flava strain NH6-79.</title>
        <authorList>
            <person name="Abdul Karim M.H."/>
            <person name="Lam M.Q."/>
            <person name="Chen S.J."/>
            <person name="Yahya A."/>
            <person name="Shahir S."/>
            <person name="Shamsir M.S."/>
            <person name="Chong C.S."/>
        </authorList>
    </citation>
    <scope>NUCLEOTIDE SEQUENCE [LARGE SCALE GENOMIC DNA]</scope>
    <source>
        <strain evidence="5 7">NH6-79</strain>
    </source>
</reference>
<name>A0A8J3A1Z2_9PROT</name>
<organism evidence="4 6">
    <name type="scientific">Aquisalinus luteolus</name>
    <dbReference type="NCBI Taxonomy" id="1566827"/>
    <lineage>
        <taxon>Bacteria</taxon>
        <taxon>Pseudomonadati</taxon>
        <taxon>Pseudomonadota</taxon>
        <taxon>Alphaproteobacteria</taxon>
        <taxon>Parvularculales</taxon>
        <taxon>Parvularculaceae</taxon>
        <taxon>Aquisalinus</taxon>
    </lineage>
</organism>
<dbReference type="AlphaFoldDB" id="A0A8J3A1Z2"/>
<feature type="domain" description="Nudix hydrolase" evidence="3">
    <location>
        <begin position="45"/>
        <end position="173"/>
    </location>
</feature>
<dbReference type="CDD" id="cd24161">
    <property type="entry name" value="NUDIX_ADPRase_Ndx2"/>
    <property type="match status" value="1"/>
</dbReference>
<dbReference type="PROSITE" id="PS51462">
    <property type="entry name" value="NUDIX"/>
    <property type="match status" value="1"/>
</dbReference>
<dbReference type="RefSeq" id="WP_155137484.1">
    <property type="nucleotide sequence ID" value="NZ_BMGZ01000001.1"/>
</dbReference>
<dbReference type="PANTHER" id="PTHR43046:SF14">
    <property type="entry name" value="MUTT_NUDIX FAMILY PROTEIN"/>
    <property type="match status" value="1"/>
</dbReference>
<proteinExistence type="predicted"/>
<dbReference type="Gene3D" id="3.90.79.10">
    <property type="entry name" value="Nucleoside Triphosphate Pyrophosphohydrolase"/>
    <property type="match status" value="1"/>
</dbReference>
<dbReference type="Proteomes" id="UP000818603">
    <property type="component" value="Unassembled WGS sequence"/>
</dbReference>
<gene>
    <name evidence="5" type="ORF">FF098_003570</name>
    <name evidence="4" type="ORF">GCM10011355_07230</name>
</gene>
<reference evidence="4" key="3">
    <citation type="submission" date="2020-09" db="EMBL/GenBank/DDBJ databases">
        <authorList>
            <person name="Sun Q."/>
            <person name="Zhou Y."/>
        </authorList>
    </citation>
    <scope>NUCLEOTIDE SEQUENCE</scope>
    <source>
        <strain evidence="4">CGMCC 1.14984</strain>
    </source>
</reference>
<dbReference type="EMBL" id="BMGZ01000001">
    <property type="protein sequence ID" value="GGH94022.1"/>
    <property type="molecule type" value="Genomic_DNA"/>
</dbReference>
<dbReference type="EMBL" id="VCJR02000001">
    <property type="protein sequence ID" value="NHK26987.1"/>
    <property type="molecule type" value="Genomic_DNA"/>
</dbReference>
<comment type="cofactor">
    <cofactor evidence="1">
        <name>Mg(2+)</name>
        <dbReference type="ChEBI" id="CHEBI:18420"/>
    </cofactor>
</comment>
<evidence type="ECO:0000313" key="7">
    <source>
        <dbReference type="Proteomes" id="UP000818603"/>
    </source>
</evidence>
<dbReference type="Proteomes" id="UP000621856">
    <property type="component" value="Unassembled WGS sequence"/>
</dbReference>
<comment type="caution">
    <text evidence="4">The sequence shown here is derived from an EMBL/GenBank/DDBJ whole genome shotgun (WGS) entry which is preliminary data.</text>
</comment>
<dbReference type="InterPro" id="IPR000086">
    <property type="entry name" value="NUDIX_hydrolase_dom"/>
</dbReference>
<accession>A0A8J3A1Z2</accession>
<evidence type="ECO:0000256" key="1">
    <source>
        <dbReference type="ARBA" id="ARBA00001946"/>
    </source>
</evidence>
<dbReference type="Pfam" id="PF00293">
    <property type="entry name" value="NUDIX"/>
    <property type="match status" value="1"/>
</dbReference>